<gene>
    <name evidence="1" type="ORF">JVT61DRAFT_14663</name>
</gene>
<proteinExistence type="predicted"/>
<protein>
    <submittedName>
        <fullName evidence="1">Uncharacterized protein</fullName>
    </submittedName>
</protein>
<dbReference type="Proteomes" id="UP000683000">
    <property type="component" value="Unassembled WGS sequence"/>
</dbReference>
<accession>A0A8I2YUF3</accession>
<evidence type="ECO:0000313" key="1">
    <source>
        <dbReference type="EMBL" id="KAG6377877.1"/>
    </source>
</evidence>
<organism evidence="1 2">
    <name type="scientific">Boletus reticuloceps</name>
    <dbReference type="NCBI Taxonomy" id="495285"/>
    <lineage>
        <taxon>Eukaryota</taxon>
        <taxon>Fungi</taxon>
        <taxon>Dikarya</taxon>
        <taxon>Basidiomycota</taxon>
        <taxon>Agaricomycotina</taxon>
        <taxon>Agaricomycetes</taxon>
        <taxon>Agaricomycetidae</taxon>
        <taxon>Boletales</taxon>
        <taxon>Boletineae</taxon>
        <taxon>Boletaceae</taxon>
        <taxon>Boletoideae</taxon>
        <taxon>Boletus</taxon>
    </lineage>
</organism>
<sequence>MYDDRLERKADIDLLVRNCINIAVFCDGACHALRSGLFGAADPVLRANTGISASWISPEAVRLVDALKGRFSTPSLSTCFPRPADNVQDPLHWSGMVMLDGPTEHPSYETYIHHSTNAHVSVTGDTSRACTIFDNALLWKVVVTKPEDSQIRAWPSIAVVPQVERSLAEKLLKPFRRLEMATGGAGNELFSLLQNLPSKFHRERVQRLTRESV</sequence>
<name>A0A8I2YUF3_9AGAM</name>
<keyword evidence="2" id="KW-1185">Reference proteome</keyword>
<reference evidence="1" key="1">
    <citation type="submission" date="2021-03" db="EMBL/GenBank/DDBJ databases">
        <title>Evolutionary innovations through gain and loss of genes in the ectomycorrhizal Boletales.</title>
        <authorList>
            <person name="Wu G."/>
            <person name="Miyauchi S."/>
            <person name="Morin E."/>
            <person name="Yang Z.-L."/>
            <person name="Xu J."/>
            <person name="Martin F.M."/>
        </authorList>
    </citation>
    <scope>NUCLEOTIDE SEQUENCE</scope>
    <source>
        <strain evidence="1">BR01</strain>
    </source>
</reference>
<dbReference type="EMBL" id="JAGFBS010000008">
    <property type="protein sequence ID" value="KAG6377877.1"/>
    <property type="molecule type" value="Genomic_DNA"/>
</dbReference>
<dbReference type="AlphaFoldDB" id="A0A8I2YUF3"/>
<evidence type="ECO:0000313" key="2">
    <source>
        <dbReference type="Proteomes" id="UP000683000"/>
    </source>
</evidence>
<comment type="caution">
    <text evidence="1">The sequence shown here is derived from an EMBL/GenBank/DDBJ whole genome shotgun (WGS) entry which is preliminary data.</text>
</comment>